<sequence length="115" mass="13098">MWREEELQTISAISLQRKTSPRGRANSLPGVNFQTISAISLQRKTSPRGRANSLPGVNFSSTQGSIFDSKQERNKTAKRLREQEAEDPTQYLRKEVERLLKPVRVLSADDRKEAE</sequence>
<evidence type="ECO:0000313" key="3">
    <source>
        <dbReference type="Proteomes" id="UP001458880"/>
    </source>
</evidence>
<comment type="caution">
    <text evidence="2">The sequence shown here is derived from an EMBL/GenBank/DDBJ whole genome shotgun (WGS) entry which is preliminary data.</text>
</comment>
<name>A0AAW1MYG6_POPJA</name>
<accession>A0AAW1MYG6</accession>
<evidence type="ECO:0000256" key="1">
    <source>
        <dbReference type="SAM" id="MobiDB-lite"/>
    </source>
</evidence>
<dbReference type="Proteomes" id="UP001458880">
    <property type="component" value="Unassembled WGS sequence"/>
</dbReference>
<protein>
    <submittedName>
        <fullName evidence="2">Uncharacterized protein</fullName>
    </submittedName>
</protein>
<organism evidence="2 3">
    <name type="scientific">Popillia japonica</name>
    <name type="common">Japanese beetle</name>
    <dbReference type="NCBI Taxonomy" id="7064"/>
    <lineage>
        <taxon>Eukaryota</taxon>
        <taxon>Metazoa</taxon>
        <taxon>Ecdysozoa</taxon>
        <taxon>Arthropoda</taxon>
        <taxon>Hexapoda</taxon>
        <taxon>Insecta</taxon>
        <taxon>Pterygota</taxon>
        <taxon>Neoptera</taxon>
        <taxon>Endopterygota</taxon>
        <taxon>Coleoptera</taxon>
        <taxon>Polyphaga</taxon>
        <taxon>Scarabaeiformia</taxon>
        <taxon>Scarabaeidae</taxon>
        <taxon>Rutelinae</taxon>
        <taxon>Popillia</taxon>
    </lineage>
</organism>
<reference evidence="2 3" key="1">
    <citation type="journal article" date="2024" name="BMC Genomics">
        <title>De novo assembly and annotation of Popillia japonica's genome with initial clues to its potential as an invasive pest.</title>
        <authorList>
            <person name="Cucini C."/>
            <person name="Boschi S."/>
            <person name="Funari R."/>
            <person name="Cardaioli E."/>
            <person name="Iannotti N."/>
            <person name="Marturano G."/>
            <person name="Paoli F."/>
            <person name="Bruttini M."/>
            <person name="Carapelli A."/>
            <person name="Frati F."/>
            <person name="Nardi F."/>
        </authorList>
    </citation>
    <scope>NUCLEOTIDE SEQUENCE [LARGE SCALE GENOMIC DNA]</scope>
    <source>
        <strain evidence="2">DMR45628</strain>
    </source>
</reference>
<gene>
    <name evidence="2" type="ORF">QE152_g4400</name>
</gene>
<proteinExistence type="predicted"/>
<feature type="compositionally biased region" description="Polar residues" evidence="1">
    <location>
        <begin position="58"/>
        <end position="68"/>
    </location>
</feature>
<feature type="compositionally biased region" description="Basic and acidic residues" evidence="1">
    <location>
        <begin position="69"/>
        <end position="83"/>
    </location>
</feature>
<dbReference type="AlphaFoldDB" id="A0AAW1MYG6"/>
<keyword evidence="3" id="KW-1185">Reference proteome</keyword>
<evidence type="ECO:0000313" key="2">
    <source>
        <dbReference type="EMBL" id="KAK9752166.1"/>
    </source>
</evidence>
<feature type="region of interest" description="Disordered" evidence="1">
    <location>
        <begin position="42"/>
        <end position="90"/>
    </location>
</feature>
<dbReference type="EMBL" id="JASPKY010000022">
    <property type="protein sequence ID" value="KAK9752166.1"/>
    <property type="molecule type" value="Genomic_DNA"/>
</dbReference>